<proteinExistence type="predicted"/>
<organism evidence="9 10">
    <name type="scientific">candidate division MSBL1 archaeon SCGC-AAA261F19</name>
    <dbReference type="NCBI Taxonomy" id="1698275"/>
    <lineage>
        <taxon>Archaea</taxon>
        <taxon>Methanobacteriati</taxon>
        <taxon>Methanobacteriota</taxon>
        <taxon>candidate division MSBL1</taxon>
    </lineage>
</organism>
<dbReference type="Proteomes" id="UP000070565">
    <property type="component" value="Unassembled WGS sequence"/>
</dbReference>
<dbReference type="AlphaFoldDB" id="A0A133VBM8"/>
<evidence type="ECO:0000256" key="1">
    <source>
        <dbReference type="ARBA" id="ARBA00001966"/>
    </source>
</evidence>
<dbReference type="Gene3D" id="3.20.20.70">
    <property type="entry name" value="Aldolase class I"/>
    <property type="match status" value="1"/>
</dbReference>
<reference evidence="9 10" key="1">
    <citation type="journal article" date="2016" name="Sci. Rep.">
        <title>Metabolic traits of an uncultured archaeal lineage -MSBL1- from brine pools of the Red Sea.</title>
        <authorList>
            <person name="Mwirichia R."/>
            <person name="Alam I."/>
            <person name="Rashid M."/>
            <person name="Vinu M."/>
            <person name="Ba-Alawi W."/>
            <person name="Anthony Kamau A."/>
            <person name="Kamanda Ngugi D."/>
            <person name="Goker M."/>
            <person name="Klenk H.P."/>
            <person name="Bajic V."/>
            <person name="Stingl U."/>
        </authorList>
    </citation>
    <scope>NUCLEOTIDE SEQUENCE [LARGE SCALE GENOMIC DNA]</scope>
    <source>
        <strain evidence="9">SCGC-AAA261F19</strain>
    </source>
</reference>
<dbReference type="Pfam" id="PF13186">
    <property type="entry name" value="SPASM"/>
    <property type="match status" value="1"/>
</dbReference>
<evidence type="ECO:0000256" key="4">
    <source>
        <dbReference type="ARBA" id="ARBA00022723"/>
    </source>
</evidence>
<keyword evidence="2" id="KW-0004">4Fe-4S</keyword>
<comment type="caution">
    <text evidence="9">The sequence shown here is derived from an EMBL/GenBank/DDBJ whole genome shotgun (WGS) entry which is preliminary data.</text>
</comment>
<dbReference type="InterPro" id="IPR050377">
    <property type="entry name" value="Radical_SAM_PqqE_MftC-like"/>
</dbReference>
<dbReference type="InterPro" id="IPR013785">
    <property type="entry name" value="Aldolase_TIM"/>
</dbReference>
<keyword evidence="3" id="KW-0949">S-adenosyl-L-methionine</keyword>
<dbReference type="PANTHER" id="PTHR11228:SF34">
    <property type="entry name" value="TUNGSTEN-CONTAINING ALDEHYDE FERREDOXIN OXIDOREDUCTASE COFACTOR MODIFYING PROTEIN"/>
    <property type="match status" value="1"/>
</dbReference>
<dbReference type="CDD" id="cd21109">
    <property type="entry name" value="SPASM"/>
    <property type="match status" value="1"/>
</dbReference>
<dbReference type="InterPro" id="IPR034391">
    <property type="entry name" value="AdoMet-like_SPASM_containing"/>
</dbReference>
<evidence type="ECO:0000256" key="6">
    <source>
        <dbReference type="ARBA" id="ARBA00023014"/>
    </source>
</evidence>
<keyword evidence="6" id="KW-0411">Iron-sulfur</keyword>
<keyword evidence="5" id="KW-0408">Iron</keyword>
<evidence type="ECO:0000256" key="2">
    <source>
        <dbReference type="ARBA" id="ARBA00022485"/>
    </source>
</evidence>
<dbReference type="SFLD" id="SFLDG01067">
    <property type="entry name" value="SPASM/twitch_domain_containing"/>
    <property type="match status" value="1"/>
</dbReference>
<name>A0A133VBM8_9EURY</name>
<evidence type="ECO:0000313" key="9">
    <source>
        <dbReference type="EMBL" id="KXB03830.1"/>
    </source>
</evidence>
<dbReference type="SFLD" id="SFLDG01387">
    <property type="entry name" value="BtrN-like_SPASM_domain_contain"/>
    <property type="match status" value="1"/>
</dbReference>
<evidence type="ECO:0000313" key="10">
    <source>
        <dbReference type="Proteomes" id="UP000070565"/>
    </source>
</evidence>
<dbReference type="InterPro" id="IPR023885">
    <property type="entry name" value="4Fe4S-binding_SPASM_dom"/>
</dbReference>
<evidence type="ECO:0008006" key="11">
    <source>
        <dbReference type="Google" id="ProtNLM"/>
    </source>
</evidence>
<dbReference type="GO" id="GO:0051536">
    <property type="term" value="F:iron-sulfur cluster binding"/>
    <property type="evidence" value="ECO:0007669"/>
    <property type="project" value="UniProtKB-KW"/>
</dbReference>
<comment type="cofactor">
    <cofactor evidence="1">
        <name>[4Fe-4S] cluster</name>
        <dbReference type="ChEBI" id="CHEBI:49883"/>
    </cofactor>
</comment>
<feature type="domain" description="Radical SAM core" evidence="7">
    <location>
        <begin position="51"/>
        <end position="189"/>
    </location>
</feature>
<evidence type="ECO:0000256" key="5">
    <source>
        <dbReference type="ARBA" id="ARBA00023004"/>
    </source>
</evidence>
<feature type="domain" description="4Fe4S-binding SPASM" evidence="8">
    <location>
        <begin position="265"/>
        <end position="333"/>
    </location>
</feature>
<dbReference type="GO" id="GO:0003824">
    <property type="term" value="F:catalytic activity"/>
    <property type="evidence" value="ECO:0007669"/>
    <property type="project" value="InterPro"/>
</dbReference>
<evidence type="ECO:0000259" key="8">
    <source>
        <dbReference type="Pfam" id="PF13186"/>
    </source>
</evidence>
<dbReference type="Pfam" id="PF04055">
    <property type="entry name" value="Radical_SAM"/>
    <property type="match status" value="1"/>
</dbReference>
<dbReference type="SFLD" id="SFLDS00029">
    <property type="entry name" value="Radical_SAM"/>
    <property type="match status" value="1"/>
</dbReference>
<evidence type="ECO:0000256" key="3">
    <source>
        <dbReference type="ARBA" id="ARBA00022691"/>
    </source>
</evidence>
<dbReference type="InterPro" id="IPR058240">
    <property type="entry name" value="rSAM_sf"/>
</dbReference>
<dbReference type="PANTHER" id="PTHR11228">
    <property type="entry name" value="RADICAL SAM DOMAIN PROTEIN"/>
    <property type="match status" value="1"/>
</dbReference>
<dbReference type="InterPro" id="IPR007197">
    <property type="entry name" value="rSAM"/>
</dbReference>
<dbReference type="CDD" id="cd01335">
    <property type="entry name" value="Radical_SAM"/>
    <property type="match status" value="1"/>
</dbReference>
<sequence length="339" mass="38584">MTLFEKLMDKISGSLSNKINLGKEIHSLKALLKNGYWKRLEKLPPRKAFFNVIDVCNANCVFCPAQKLPSEGIMELPLYRKSIKELDEIGTKSINFSALYGEPLLDPHLFQRIEMASSHGFKTILTTNGIRLSENENVEKLIEKGIDKVNVSMPGFGEKSYAEIFRVDKKNYGKAISGIAKLLRYRGKVDCHLSIRYNSKIPELFQSPGFKHNILPLVNKNFIKENIHLSKKVDNWGGLISEEDLPEGMFLLKPPSLKPVPCKWTFSVAILPGGTVRLCPCRVAEQGKQDELTVGNIRETRLREIWYGKKTKELRRMFSTFDGRELPEACRDCSFYSPP</sequence>
<evidence type="ECO:0000259" key="7">
    <source>
        <dbReference type="Pfam" id="PF04055"/>
    </source>
</evidence>
<protein>
    <recommendedName>
        <fullName evidence="11">Radical SAM core domain-containing protein</fullName>
    </recommendedName>
</protein>
<dbReference type="EMBL" id="LHXZ01000002">
    <property type="protein sequence ID" value="KXB03830.1"/>
    <property type="molecule type" value="Genomic_DNA"/>
</dbReference>
<dbReference type="SUPFAM" id="SSF102114">
    <property type="entry name" value="Radical SAM enzymes"/>
    <property type="match status" value="1"/>
</dbReference>
<accession>A0A133VBM8</accession>
<dbReference type="GO" id="GO:0046872">
    <property type="term" value="F:metal ion binding"/>
    <property type="evidence" value="ECO:0007669"/>
    <property type="project" value="UniProtKB-KW"/>
</dbReference>
<keyword evidence="10" id="KW-1185">Reference proteome</keyword>
<keyword evidence="4" id="KW-0479">Metal-binding</keyword>
<gene>
    <name evidence="9" type="ORF">AKJ45_00205</name>
</gene>